<evidence type="ECO:0000313" key="1">
    <source>
        <dbReference type="Proteomes" id="UP001652623"/>
    </source>
</evidence>
<protein>
    <submittedName>
        <fullName evidence="2">Uncharacterized protein LOC112491042</fullName>
    </submittedName>
</protein>
<reference evidence="2" key="1">
    <citation type="submission" date="2025-08" db="UniProtKB">
        <authorList>
            <consortium name="RefSeq"/>
        </authorList>
    </citation>
    <scope>IDENTIFICATION</scope>
    <source>
        <tissue evidence="2">Seedling</tissue>
    </source>
</reference>
<dbReference type="InParanoid" id="A0A6P6G0T6"/>
<dbReference type="PANTHER" id="PTHR46477:SF15">
    <property type="entry name" value="CYSTEINE_HISTIDINE-RICH C1 DOMAIN PROTEIN"/>
    <property type="match status" value="1"/>
</dbReference>
<accession>A0A6P6G0T6</accession>
<dbReference type="AlphaFoldDB" id="A0A6P6G0T6"/>
<gene>
    <name evidence="2" type="primary">LOC112491042</name>
</gene>
<keyword evidence="1" id="KW-1185">Reference proteome</keyword>
<evidence type="ECO:0000313" key="2">
    <source>
        <dbReference type="RefSeq" id="XP_024927772.1"/>
    </source>
</evidence>
<organism evidence="1 2">
    <name type="scientific">Ziziphus jujuba</name>
    <name type="common">Chinese jujube</name>
    <name type="synonym">Ziziphus sativa</name>
    <dbReference type="NCBI Taxonomy" id="326968"/>
    <lineage>
        <taxon>Eukaryota</taxon>
        <taxon>Viridiplantae</taxon>
        <taxon>Streptophyta</taxon>
        <taxon>Embryophyta</taxon>
        <taxon>Tracheophyta</taxon>
        <taxon>Spermatophyta</taxon>
        <taxon>Magnoliopsida</taxon>
        <taxon>eudicotyledons</taxon>
        <taxon>Gunneridae</taxon>
        <taxon>Pentapetalae</taxon>
        <taxon>rosids</taxon>
        <taxon>fabids</taxon>
        <taxon>Rosales</taxon>
        <taxon>Rhamnaceae</taxon>
        <taxon>Paliureae</taxon>
        <taxon>Ziziphus</taxon>
    </lineage>
</organism>
<name>A0A6P6G0T6_ZIZJJ</name>
<dbReference type="PANTHER" id="PTHR46477">
    <property type="entry name" value="CYSTEINE/HISTIDINE-RICH C1 DOMAIN FAMILY PROTEIN"/>
    <property type="match status" value="1"/>
</dbReference>
<sequence>MKSNEIEHAIHPGHVLKLKCSENPYTCDGCKELGLSRVSSASSTATSICMRNVQGLRLQGLLSTLFSRKVLFYSSRDQDAADTVRPVGGRWRDFNINTRVTQHAACIHALACLKDMLYRNWRSQLIHAAAAAASGENFNIHNAIMPRPHQSETIQDLVLFQGGLSHKLKQFWKKLVLVIKFMASSIFGNPTAGSSSIYEAMISIATTQLTNVAGTTSRYR</sequence>
<proteinExistence type="predicted"/>
<dbReference type="Proteomes" id="UP001652623">
    <property type="component" value="Chromosome 8"/>
</dbReference>
<dbReference type="GeneID" id="112491042"/>
<dbReference type="RefSeq" id="XP_024927772.1">
    <property type="nucleotide sequence ID" value="XM_025072004.1"/>
</dbReference>
<dbReference type="KEGG" id="zju:112491042"/>